<dbReference type="SUPFAM" id="SSF54593">
    <property type="entry name" value="Glyoxalase/Bleomycin resistance protein/Dihydroxybiphenyl dioxygenase"/>
    <property type="match status" value="1"/>
</dbReference>
<reference evidence="3" key="1">
    <citation type="journal article" date="2019" name="Int. J. Syst. Evol. Microbiol.">
        <title>The Global Catalogue of Microorganisms (GCM) 10K type strain sequencing project: providing services to taxonomists for standard genome sequencing and annotation.</title>
        <authorList>
            <consortium name="The Broad Institute Genomics Platform"/>
            <consortium name="The Broad Institute Genome Sequencing Center for Infectious Disease"/>
            <person name="Wu L."/>
            <person name="Ma J."/>
        </authorList>
    </citation>
    <scope>NUCLEOTIDE SEQUENCE [LARGE SCALE GENOMIC DNA]</scope>
    <source>
        <strain evidence="3">CCUG 37865</strain>
    </source>
</reference>
<evidence type="ECO:0000313" key="2">
    <source>
        <dbReference type="EMBL" id="MFC4403786.1"/>
    </source>
</evidence>
<sequence>MSIYDELLSAVPESEQCGWLKDQYGISWQIVPCEMEEVMSGGTPEQIARATKATFQMKKLDMANLQKAYKG</sequence>
<evidence type="ECO:0000313" key="3">
    <source>
        <dbReference type="Proteomes" id="UP001595882"/>
    </source>
</evidence>
<dbReference type="EMBL" id="JBHSDT010000008">
    <property type="protein sequence ID" value="MFC4403786.1"/>
    <property type="molecule type" value="Genomic_DNA"/>
</dbReference>
<proteinExistence type="predicted"/>
<dbReference type="Gene3D" id="3.10.180.10">
    <property type="entry name" value="2,3-Dihydroxybiphenyl 1,2-Dioxygenase, domain 1"/>
    <property type="match status" value="1"/>
</dbReference>
<name>A0ABV8WYY1_9BACI</name>
<accession>A0ABV8WYY1</accession>
<feature type="domain" description="PhnB-like" evidence="1">
    <location>
        <begin position="3"/>
        <end position="31"/>
    </location>
</feature>
<dbReference type="Proteomes" id="UP001595882">
    <property type="component" value="Unassembled WGS sequence"/>
</dbReference>
<dbReference type="InterPro" id="IPR029068">
    <property type="entry name" value="Glyas_Bleomycin-R_OHBP_Dase"/>
</dbReference>
<gene>
    <name evidence="2" type="ORF">ACFOY7_11960</name>
</gene>
<dbReference type="Pfam" id="PF06983">
    <property type="entry name" value="3-dmu-9_3-mt"/>
    <property type="match status" value="1"/>
</dbReference>
<dbReference type="PANTHER" id="PTHR33990:SF2">
    <property type="entry name" value="PHNB-LIKE DOMAIN-CONTAINING PROTEIN"/>
    <property type="match status" value="1"/>
</dbReference>
<dbReference type="PANTHER" id="PTHR33990">
    <property type="entry name" value="PROTEIN YJDN-RELATED"/>
    <property type="match status" value="1"/>
</dbReference>
<comment type="caution">
    <text evidence="2">The sequence shown here is derived from an EMBL/GenBank/DDBJ whole genome shotgun (WGS) entry which is preliminary data.</text>
</comment>
<dbReference type="InterPro" id="IPR028973">
    <property type="entry name" value="PhnB-like"/>
</dbReference>
<organism evidence="2 3">
    <name type="scientific">Gracilibacillus xinjiangensis</name>
    <dbReference type="NCBI Taxonomy" id="1193282"/>
    <lineage>
        <taxon>Bacteria</taxon>
        <taxon>Bacillati</taxon>
        <taxon>Bacillota</taxon>
        <taxon>Bacilli</taxon>
        <taxon>Bacillales</taxon>
        <taxon>Bacillaceae</taxon>
        <taxon>Gracilibacillus</taxon>
    </lineage>
</organism>
<protein>
    <submittedName>
        <fullName evidence="2">VOC family protein</fullName>
    </submittedName>
</protein>
<keyword evidence="3" id="KW-1185">Reference proteome</keyword>
<dbReference type="RefSeq" id="WP_390252321.1">
    <property type="nucleotide sequence ID" value="NZ_JBHSDT010000008.1"/>
</dbReference>
<evidence type="ECO:0000259" key="1">
    <source>
        <dbReference type="Pfam" id="PF06983"/>
    </source>
</evidence>